<feature type="coiled-coil region" evidence="1">
    <location>
        <begin position="78"/>
        <end position="121"/>
    </location>
</feature>
<keyword evidence="2" id="KW-0732">Signal</keyword>
<evidence type="ECO:0000259" key="3">
    <source>
        <dbReference type="Pfam" id="PF14346"/>
    </source>
</evidence>
<gene>
    <name evidence="4" type="ORF">PSAKL28_31960</name>
</gene>
<evidence type="ECO:0000256" key="1">
    <source>
        <dbReference type="SAM" id="Coils"/>
    </source>
</evidence>
<feature type="signal peptide" evidence="2">
    <location>
        <begin position="1"/>
        <end position="27"/>
    </location>
</feature>
<evidence type="ECO:0000256" key="2">
    <source>
        <dbReference type="SAM" id="SignalP"/>
    </source>
</evidence>
<accession>A0A077FAM5</accession>
<protein>
    <recommendedName>
        <fullName evidence="3">DUF4398 domain-containing protein</fullName>
    </recommendedName>
</protein>
<evidence type="ECO:0000313" key="4">
    <source>
        <dbReference type="EMBL" id="AIL62363.1"/>
    </source>
</evidence>
<dbReference type="Pfam" id="PF14346">
    <property type="entry name" value="DUF4398"/>
    <property type="match status" value="1"/>
</dbReference>
<dbReference type="OrthoDB" id="6886488at2"/>
<dbReference type="Proteomes" id="UP000028931">
    <property type="component" value="Chromosome"/>
</dbReference>
<dbReference type="EMBL" id="CP009048">
    <property type="protein sequence ID" value="AIL62363.1"/>
    <property type="molecule type" value="Genomic_DNA"/>
</dbReference>
<sequence>MAVKRTSKHLAVSGLMVALFATLGGCASVAVPTEQVELTRNAVSRAVTADATQFAPVEMKSAQDKLYKVERALGEQDFAQARLLAEQAEADADLAERKARALRTQQQLEEARQGIEVLRQEMLQAPDAIVSPSR</sequence>
<organism evidence="4 5">
    <name type="scientific">Pseudomonas alkylphenolica</name>
    <dbReference type="NCBI Taxonomy" id="237609"/>
    <lineage>
        <taxon>Bacteria</taxon>
        <taxon>Pseudomonadati</taxon>
        <taxon>Pseudomonadota</taxon>
        <taxon>Gammaproteobacteria</taxon>
        <taxon>Pseudomonadales</taxon>
        <taxon>Pseudomonadaceae</taxon>
        <taxon>Pseudomonas</taxon>
    </lineage>
</organism>
<name>A0A077FAM5_9PSED</name>
<feature type="chain" id="PRO_5001718706" description="DUF4398 domain-containing protein" evidence="2">
    <location>
        <begin position="28"/>
        <end position="134"/>
    </location>
</feature>
<dbReference type="RefSeq" id="WP_038612318.1">
    <property type="nucleotide sequence ID" value="NZ_CP009048.1"/>
</dbReference>
<dbReference type="InterPro" id="IPR025511">
    <property type="entry name" value="DUF4398"/>
</dbReference>
<dbReference type="Gene3D" id="1.20.1270.390">
    <property type="match status" value="1"/>
</dbReference>
<dbReference type="KEGG" id="palk:PSAKL28_31960"/>
<proteinExistence type="predicted"/>
<keyword evidence="1" id="KW-0175">Coiled coil</keyword>
<dbReference type="PROSITE" id="PS51257">
    <property type="entry name" value="PROKAR_LIPOPROTEIN"/>
    <property type="match status" value="1"/>
</dbReference>
<evidence type="ECO:0000313" key="5">
    <source>
        <dbReference type="Proteomes" id="UP000028931"/>
    </source>
</evidence>
<dbReference type="HOGENOM" id="CLU_132461_1_0_6"/>
<reference evidence="4 5" key="1">
    <citation type="submission" date="2014-07" db="EMBL/GenBank/DDBJ databases">
        <authorList>
            <person name="Lee K."/>
            <person name="Lim J.Y."/>
            <person name="Hwang I."/>
        </authorList>
    </citation>
    <scope>NUCLEOTIDE SEQUENCE [LARGE SCALE GENOMIC DNA]</scope>
    <source>
        <strain evidence="4 5">KL28</strain>
    </source>
</reference>
<dbReference type="AlphaFoldDB" id="A0A077FAM5"/>
<feature type="domain" description="DUF4398" evidence="3">
    <location>
        <begin position="35"/>
        <end position="111"/>
    </location>
</feature>